<feature type="region of interest" description="Disordered" evidence="5">
    <location>
        <begin position="1058"/>
        <end position="1144"/>
    </location>
</feature>
<gene>
    <name evidence="7" type="ORF">LtaPh_1408000</name>
</gene>
<feature type="compositionally biased region" description="Polar residues" evidence="5">
    <location>
        <begin position="1094"/>
        <end position="1104"/>
    </location>
</feature>
<dbReference type="AlphaFoldDB" id="A0A640KBQ4"/>
<dbReference type="SMART" id="SM00129">
    <property type="entry name" value="KISc"/>
    <property type="match status" value="1"/>
</dbReference>
<sequence length="1222" mass="133538">MKEVGGTSRPVYDSNENRIASTHGSHPLRRGSLPWMPSSRFITTESKCADSARRPMTTGFRIVVAARIRPFTEFEVHQWRQERRATAEEREDATAGKNGSGRSASRQPFGPENKFLNAASLVTTTHAGAALPQEPRCARLDVSHSSPDVDGMLLPVVEVESNGRTIVLLDRQRRWSDTNATAPVRNAFTYDYVYSSFTPRVELDSSLKEGLAMSSASVTQASGGDPDVLSDATKDALPNRASCQFFSAGTPEQERQAEAEQVAIYEHLAIPLVDAALQGYNTCMFAYGQTGSGKTYTMIGTSKHPGLIPRLCQLLLSQVAMRNAEVDEGGAASPSTRAAAVALQLSYMEIYNEQVRDLLKQRPKNAVLRYRSRFDKKDMESDEFRTLKVRHHPSQGIYVEGLTTVPVSTWAECEAFLQHGNALRTQYSTTMNAKSSRSHAIFQFQITQREDTGGRVRGREVALEMCSKINLVDLAGSERNTQSKATGRHITEANSINASLSTLRRVLEGLVNNCGSCGPQALTGGGKVKKGAVIPYRESLLTYVLSDNLGGNSFTVMCANISPSVSNISETESTLRYATLARGIVNHARLNEAPTALIIREMREQIKAMQKELQKAPNPVHIAELKEGMLLSEQLLRAMREREKTYELQLQSSEAQQEELRKAVASHQAREAYWRAEAERQQEELESLRAALATVTTGRAAADAISNKNVKSVSHASEPCHSIPPDPSLHLPQLSQGTGTSGAKTVTALPFSAEDHCHDGKALSPMLSPSNIKKKQSAKTNRRRFRGDGETTRYTTATYDAATDLYSPEAHQLKPYEARGTLPSLIGLCENTCLPDTVRPHVRRSSSASASCNAHRENGQLQPEGTSPQQHSTKNLPRRTLSSEQWQRSPHPPSQLPERNQYSSRAPIRGPPLNKYKGDPAKPTRSISHKDAPKIAFATGGHRGFSALHNGGSGCHIRDVAWDSDLSEPPSVYQTATYLTAEGAAFEGSSSVSTLLRDVSLKEGAEENQIACADDGRWGEQRPVQQQYACKKLYQPRASTQQGNSCSPTKELEIEVEVDTPTSSGQPTNSPRTSEELQAQATWRRRHSPVNVESAPSKNKTKASQGIDHTRNTKSKAMDEGYRLPPLPPLPPPQQQANNGGGSVEGAAQVDVRETVHRQSAAALLAREDSDDEYPYVYITGDGDVISTTSHPQTFCTHGGAGVDGGCIDVFEDLTDVILSDC</sequence>
<dbReference type="PROSITE" id="PS50067">
    <property type="entry name" value="KINESIN_MOTOR_2"/>
    <property type="match status" value="1"/>
</dbReference>
<feature type="binding site" evidence="3">
    <location>
        <begin position="288"/>
        <end position="295"/>
    </location>
    <ligand>
        <name>ATP</name>
        <dbReference type="ChEBI" id="CHEBI:30616"/>
    </ligand>
</feature>
<feature type="region of interest" description="Disordered" evidence="5">
    <location>
        <begin position="1"/>
        <end position="32"/>
    </location>
</feature>
<dbReference type="InterPro" id="IPR019821">
    <property type="entry name" value="Kinesin_motor_CS"/>
</dbReference>
<reference evidence="7" key="1">
    <citation type="submission" date="2019-11" db="EMBL/GenBank/DDBJ databases">
        <title>Leishmania tarentolae CDS.</title>
        <authorList>
            <person name="Goto Y."/>
            <person name="Yamagishi J."/>
        </authorList>
    </citation>
    <scope>NUCLEOTIDE SEQUENCE [LARGE SCALE GENOMIC DNA]</scope>
    <source>
        <strain evidence="7">Parrot Tar II</strain>
    </source>
</reference>
<dbReference type="InterPro" id="IPR001752">
    <property type="entry name" value="Kinesin_motor_dom"/>
</dbReference>
<dbReference type="GO" id="GO:0008017">
    <property type="term" value="F:microtubule binding"/>
    <property type="evidence" value="ECO:0007669"/>
    <property type="project" value="InterPro"/>
</dbReference>
<proteinExistence type="inferred from homology"/>
<feature type="compositionally biased region" description="Pro residues" evidence="5">
    <location>
        <begin position="1125"/>
        <end position="1134"/>
    </location>
</feature>
<dbReference type="GO" id="GO:0007018">
    <property type="term" value="P:microtubule-based movement"/>
    <property type="evidence" value="ECO:0007669"/>
    <property type="project" value="InterPro"/>
</dbReference>
<organism evidence="7 8">
    <name type="scientific">Leishmania tarentolae</name>
    <name type="common">Sauroleishmania tarentolae</name>
    <dbReference type="NCBI Taxonomy" id="5689"/>
    <lineage>
        <taxon>Eukaryota</taxon>
        <taxon>Discoba</taxon>
        <taxon>Euglenozoa</taxon>
        <taxon>Kinetoplastea</taxon>
        <taxon>Metakinetoplastina</taxon>
        <taxon>Trypanosomatida</taxon>
        <taxon>Trypanosomatidae</taxon>
        <taxon>Leishmaniinae</taxon>
        <taxon>Leishmania</taxon>
        <taxon>lizard Leishmania</taxon>
    </lineage>
</organism>
<dbReference type="VEuPathDB" id="TriTrypDB:LtaPh_1408000"/>
<feature type="coiled-coil region" evidence="4">
    <location>
        <begin position="636"/>
        <end position="695"/>
    </location>
</feature>
<dbReference type="GO" id="GO:0003777">
    <property type="term" value="F:microtubule motor activity"/>
    <property type="evidence" value="ECO:0007669"/>
    <property type="project" value="InterPro"/>
</dbReference>
<dbReference type="InterPro" id="IPR027417">
    <property type="entry name" value="P-loop_NTPase"/>
</dbReference>
<evidence type="ECO:0000256" key="2">
    <source>
        <dbReference type="ARBA" id="ARBA00022840"/>
    </source>
</evidence>
<keyword evidence="1 3" id="KW-0547">Nucleotide-binding</keyword>
<dbReference type="EMBL" id="BLBS01000018">
    <property type="protein sequence ID" value="GET87110.1"/>
    <property type="molecule type" value="Genomic_DNA"/>
</dbReference>
<name>A0A640KBQ4_LEITA</name>
<feature type="domain" description="Kinesin motor" evidence="6">
    <location>
        <begin position="198"/>
        <end position="584"/>
    </location>
</feature>
<feature type="compositionally biased region" description="Basic and acidic residues" evidence="5">
    <location>
        <begin position="82"/>
        <end position="94"/>
    </location>
</feature>
<accession>A0A640KBQ4</accession>
<feature type="compositionally biased region" description="Basic and acidic residues" evidence="5">
    <location>
        <begin position="916"/>
        <end position="930"/>
    </location>
</feature>
<feature type="compositionally biased region" description="Polar residues" evidence="5">
    <location>
        <begin position="859"/>
        <end position="888"/>
    </location>
</feature>
<feature type="region of interest" description="Disordered" evidence="5">
    <location>
        <begin position="764"/>
        <end position="793"/>
    </location>
</feature>
<dbReference type="Proteomes" id="UP000419144">
    <property type="component" value="Unassembled WGS sequence"/>
</dbReference>
<keyword evidence="8" id="KW-1185">Reference proteome</keyword>
<evidence type="ECO:0000256" key="4">
    <source>
        <dbReference type="SAM" id="Coils"/>
    </source>
</evidence>
<dbReference type="Gene3D" id="3.40.850.10">
    <property type="entry name" value="Kinesin motor domain"/>
    <property type="match status" value="1"/>
</dbReference>
<dbReference type="InterPro" id="IPR036961">
    <property type="entry name" value="Kinesin_motor_dom_sf"/>
</dbReference>
<keyword evidence="2 3" id="KW-0067">ATP-binding</keyword>
<evidence type="ECO:0000313" key="7">
    <source>
        <dbReference type="EMBL" id="GET87110.1"/>
    </source>
</evidence>
<evidence type="ECO:0000256" key="1">
    <source>
        <dbReference type="ARBA" id="ARBA00022741"/>
    </source>
</evidence>
<comment type="similarity">
    <text evidence="3">Belongs to the TRAFAC class myosin-kinesin ATPase superfamily. Kinesin family.</text>
</comment>
<dbReference type="SUPFAM" id="SSF52540">
    <property type="entry name" value="P-loop containing nucleoside triphosphate hydrolases"/>
    <property type="match status" value="1"/>
</dbReference>
<evidence type="ECO:0000259" key="6">
    <source>
        <dbReference type="PROSITE" id="PS50067"/>
    </source>
</evidence>
<dbReference type="Pfam" id="PF00225">
    <property type="entry name" value="Kinesin"/>
    <property type="match status" value="1"/>
</dbReference>
<dbReference type="OrthoDB" id="123929at2759"/>
<feature type="region of interest" description="Disordered" evidence="5">
    <location>
        <begin position="82"/>
        <end position="111"/>
    </location>
</feature>
<dbReference type="PANTHER" id="PTHR47117">
    <property type="entry name" value="STAR-RELATED LIPID TRANSFER PROTEIN 9"/>
    <property type="match status" value="1"/>
</dbReference>
<evidence type="ECO:0000256" key="3">
    <source>
        <dbReference type="PROSITE-ProRule" id="PRU00283"/>
    </source>
</evidence>
<keyword evidence="4" id="KW-0175">Coiled coil</keyword>
<dbReference type="PROSITE" id="PS00411">
    <property type="entry name" value="KINESIN_MOTOR_1"/>
    <property type="match status" value="1"/>
</dbReference>
<dbReference type="PRINTS" id="PR00380">
    <property type="entry name" value="KINESINHEAVY"/>
</dbReference>
<feature type="compositionally biased region" description="Polar residues" evidence="5">
    <location>
        <begin position="1060"/>
        <end position="1081"/>
    </location>
</feature>
<keyword evidence="3" id="KW-0505">Motor protein</keyword>
<dbReference type="GO" id="GO:0005524">
    <property type="term" value="F:ATP binding"/>
    <property type="evidence" value="ECO:0007669"/>
    <property type="project" value="UniProtKB-UniRule"/>
</dbReference>
<protein>
    <submittedName>
        <fullName evidence="7">Kinesin, putative</fullName>
    </submittedName>
</protein>
<feature type="compositionally biased region" description="Basic and acidic residues" evidence="5">
    <location>
        <begin position="1108"/>
        <end position="1122"/>
    </location>
</feature>
<feature type="region of interest" description="Disordered" evidence="5">
    <location>
        <begin position="840"/>
        <end position="930"/>
    </location>
</feature>
<feature type="compositionally biased region" description="Basic residues" evidence="5">
    <location>
        <begin position="772"/>
        <end position="785"/>
    </location>
</feature>
<evidence type="ECO:0000256" key="5">
    <source>
        <dbReference type="SAM" id="MobiDB-lite"/>
    </source>
</evidence>
<evidence type="ECO:0000313" key="8">
    <source>
        <dbReference type="Proteomes" id="UP000419144"/>
    </source>
</evidence>
<comment type="caution">
    <text evidence="7">The sequence shown here is derived from an EMBL/GenBank/DDBJ whole genome shotgun (WGS) entry which is preliminary data.</text>
</comment>